<keyword evidence="2" id="KW-1185">Reference proteome</keyword>
<dbReference type="EMBL" id="SODF01000001">
    <property type="protein sequence ID" value="TDW24503.1"/>
    <property type="molecule type" value="Genomic_DNA"/>
</dbReference>
<proteinExistence type="predicted"/>
<evidence type="ECO:0000313" key="1">
    <source>
        <dbReference type="EMBL" id="TDW24503.1"/>
    </source>
</evidence>
<reference evidence="1 2" key="1">
    <citation type="submission" date="2019-03" db="EMBL/GenBank/DDBJ databases">
        <title>Genomic Encyclopedia of Type Strains, Phase III (KMG-III): the genomes of soil and plant-associated and newly described type strains.</title>
        <authorList>
            <person name="Whitman W."/>
        </authorList>
    </citation>
    <scope>NUCLEOTIDE SEQUENCE [LARGE SCALE GENOMIC DNA]</scope>
    <source>
        <strain evidence="1 2">VKM Ac-2570</strain>
    </source>
</reference>
<gene>
    <name evidence="1" type="ORF">EV650_3383</name>
</gene>
<protein>
    <submittedName>
        <fullName evidence="1">Uncharacterized protein</fullName>
    </submittedName>
</protein>
<sequence>MDNDVSQNDDPQHETYNPWTVVHLVFEHLADAGLHPVLGATGHPGEPAAELLRCLGIRPDPQGDHRIAQQKESQLAELREAFFGEP</sequence>
<dbReference type="OrthoDB" id="3828020at2"/>
<comment type="caution">
    <text evidence="1">The sequence shown here is derived from an EMBL/GenBank/DDBJ whole genome shotgun (WGS) entry which is preliminary data.</text>
</comment>
<evidence type="ECO:0000313" key="2">
    <source>
        <dbReference type="Proteomes" id="UP000295447"/>
    </source>
</evidence>
<accession>A0A4R8A1W4</accession>
<organism evidence="1 2">
    <name type="scientific">Kribbella kalugense</name>
    <dbReference type="NCBI Taxonomy" id="2512221"/>
    <lineage>
        <taxon>Bacteria</taxon>
        <taxon>Bacillati</taxon>
        <taxon>Actinomycetota</taxon>
        <taxon>Actinomycetes</taxon>
        <taxon>Propionibacteriales</taxon>
        <taxon>Kribbellaceae</taxon>
        <taxon>Kribbella</taxon>
    </lineage>
</organism>
<dbReference type="Proteomes" id="UP000295447">
    <property type="component" value="Unassembled WGS sequence"/>
</dbReference>
<dbReference type="RefSeq" id="WP_134119670.1">
    <property type="nucleotide sequence ID" value="NZ_SODF01000001.1"/>
</dbReference>
<dbReference type="AlphaFoldDB" id="A0A4R8A1W4"/>
<name>A0A4R8A1W4_9ACTN</name>